<keyword evidence="2" id="KW-0031">Aminopeptidase</keyword>
<accession>A0A090QMV4</accession>
<feature type="domain" description="Peptidase M1 alanyl aminopeptidase C-terminal" evidence="1">
    <location>
        <begin position="4"/>
        <end position="93"/>
    </location>
</feature>
<dbReference type="PANTHER" id="PTHR46322">
    <property type="entry name" value="PUROMYCIN-SENSITIVE AMINOPEPTIDASE"/>
    <property type="match status" value="1"/>
</dbReference>
<dbReference type="GO" id="GO:0016285">
    <property type="term" value="F:alanyl aminopeptidase activity"/>
    <property type="evidence" value="ECO:0007669"/>
    <property type="project" value="UniProtKB-EC"/>
</dbReference>
<name>A0A090QMV4_9GAMM</name>
<comment type="caution">
    <text evidence="2">The sequence shown here is derived from an EMBL/GenBank/DDBJ whole genome shotgun (WGS) entry which is preliminary data.</text>
</comment>
<evidence type="ECO:0000313" key="2">
    <source>
        <dbReference type="EMBL" id="GAL03553.1"/>
    </source>
</evidence>
<dbReference type="Proteomes" id="UP000029227">
    <property type="component" value="Unassembled WGS sequence"/>
</dbReference>
<evidence type="ECO:0000259" key="1">
    <source>
        <dbReference type="Pfam" id="PF17432"/>
    </source>
</evidence>
<dbReference type="Gene3D" id="1.25.50.10">
    <property type="entry name" value="Peptidase M1, alanyl aminopeptidase, C-terminal domain"/>
    <property type="match status" value="1"/>
</dbReference>
<dbReference type="AlphaFoldDB" id="A0A090QMV4"/>
<dbReference type="EMBL" id="BBMN01000002">
    <property type="protein sequence ID" value="GAL03553.1"/>
    <property type="molecule type" value="Genomic_DNA"/>
</dbReference>
<dbReference type="STRING" id="754436.JCM19237_6447"/>
<sequence>MQQGEAFALPSEVIDAFRGVLLDADLDPAFIAEMLTLPSENEIAGWYKTVDVDAIHQVVGELENTFAREMQDEFSAIYHSLTQAAYSVDHDAWQNVLCAIRVWLIWRTPFRVMRWLKVSTKHQIT</sequence>
<reference evidence="2 3" key="1">
    <citation type="journal article" date="2014" name="Genome Announc.">
        <title>Draft Genome Sequences of Two Vibrionaceae Species, Vibrio ponticus C121 and Photobacterium aphoticum C119, Isolated as Coral Reef Microbiota.</title>
        <authorList>
            <person name="Al-saari N."/>
            <person name="Meirelles P.M."/>
            <person name="Mino S."/>
            <person name="Suda W."/>
            <person name="Oshima K."/>
            <person name="Hattori M."/>
            <person name="Ohkuma M."/>
            <person name="Thompson F.L."/>
            <person name="Gomez-Gil B."/>
            <person name="Sawabe T."/>
            <person name="Sawabe T."/>
        </authorList>
    </citation>
    <scope>NUCLEOTIDE SEQUENCE [LARGE SCALE GENOMIC DNA]</scope>
    <source>
        <strain evidence="2 3">JCM 19237</strain>
    </source>
</reference>
<dbReference type="InterPro" id="IPR012779">
    <property type="entry name" value="Peptidase_M1_pepN"/>
</dbReference>
<gene>
    <name evidence="2" type="ORF">JCM19237_6447</name>
</gene>
<protein>
    <submittedName>
        <fullName evidence="2">Membrane alanine aminopeptidase N</fullName>
        <ecNumber evidence="2">3.4.11.2</ecNumber>
    </submittedName>
</protein>
<proteinExistence type="predicted"/>
<dbReference type="eggNOG" id="COG0308">
    <property type="taxonomic scope" value="Bacteria"/>
</dbReference>
<dbReference type="EC" id="3.4.11.2" evidence="2"/>
<dbReference type="GO" id="GO:0008270">
    <property type="term" value="F:zinc ion binding"/>
    <property type="evidence" value="ECO:0007669"/>
    <property type="project" value="InterPro"/>
</dbReference>
<dbReference type="InterPro" id="IPR037144">
    <property type="entry name" value="Peptidase_M1_pepN_C_sf"/>
</dbReference>
<evidence type="ECO:0000313" key="3">
    <source>
        <dbReference type="Proteomes" id="UP000029227"/>
    </source>
</evidence>
<organism evidence="2 3">
    <name type="scientific">Photobacterium aphoticum</name>
    <dbReference type="NCBI Taxonomy" id="754436"/>
    <lineage>
        <taxon>Bacteria</taxon>
        <taxon>Pseudomonadati</taxon>
        <taxon>Pseudomonadota</taxon>
        <taxon>Gammaproteobacteria</taxon>
        <taxon>Vibrionales</taxon>
        <taxon>Vibrionaceae</taxon>
        <taxon>Photobacterium</taxon>
    </lineage>
</organism>
<dbReference type="PANTHER" id="PTHR46322:SF1">
    <property type="entry name" value="PUROMYCIN-SENSITIVE AMINOPEPTIDASE"/>
    <property type="match status" value="1"/>
</dbReference>
<keyword evidence="2" id="KW-0378">Hydrolase</keyword>
<dbReference type="Pfam" id="PF17432">
    <property type="entry name" value="DUF3458_C"/>
    <property type="match status" value="1"/>
</dbReference>
<dbReference type="InterPro" id="IPR024601">
    <property type="entry name" value="Peptidase_M1_pepN_C"/>
</dbReference>
<keyword evidence="2" id="KW-0645">Protease</keyword>